<comment type="similarity">
    <text evidence="1">Belongs to the transposase 11 family.</text>
</comment>
<organism evidence="9 10">
    <name type="scientific">Cohnella nanjingensis</name>
    <dbReference type="NCBI Taxonomy" id="1387779"/>
    <lineage>
        <taxon>Bacteria</taxon>
        <taxon>Bacillati</taxon>
        <taxon>Bacillota</taxon>
        <taxon>Bacilli</taxon>
        <taxon>Bacillales</taxon>
        <taxon>Paenibacillaceae</taxon>
        <taxon>Cohnella</taxon>
    </lineage>
</organism>
<evidence type="ECO:0000313" key="9">
    <source>
        <dbReference type="EMBL" id="MBB6675529.1"/>
    </source>
</evidence>
<gene>
    <name evidence="9" type="ORF">H7C19_33200</name>
</gene>
<keyword evidence="10" id="KW-1185">Reference proteome</keyword>
<dbReference type="PANTHER" id="PTHR33258:SF1">
    <property type="entry name" value="TRANSPOSASE INSL FOR INSERTION SEQUENCE ELEMENT IS186A-RELATED"/>
    <property type="match status" value="1"/>
</dbReference>
<dbReference type="Proteomes" id="UP000547209">
    <property type="component" value="Unassembled WGS sequence"/>
</dbReference>
<keyword evidence="3" id="KW-0238">DNA-binding</keyword>
<feature type="domain" description="Transposase IS4-like" evidence="7">
    <location>
        <begin position="117"/>
        <end position="328"/>
    </location>
</feature>
<protein>
    <submittedName>
        <fullName evidence="9">IS4 family transposase</fullName>
    </submittedName>
</protein>
<dbReference type="Pfam" id="PF14294">
    <property type="entry name" value="DUF4372"/>
    <property type="match status" value="1"/>
</dbReference>
<dbReference type="AlphaFoldDB" id="A0A7X0S0P3"/>
<evidence type="ECO:0000256" key="1">
    <source>
        <dbReference type="ARBA" id="ARBA00010075"/>
    </source>
</evidence>
<feature type="domain" description="DUF4372" evidence="8">
    <location>
        <begin position="11"/>
        <end position="72"/>
    </location>
</feature>
<dbReference type="EMBL" id="JACJVP010000078">
    <property type="protein sequence ID" value="MBB6675529.1"/>
    <property type="molecule type" value="Genomic_DNA"/>
</dbReference>
<reference evidence="9 10" key="1">
    <citation type="submission" date="2020-08" db="EMBL/GenBank/DDBJ databases">
        <title>Cohnella phylogeny.</title>
        <authorList>
            <person name="Dunlap C."/>
        </authorList>
    </citation>
    <scope>NUCLEOTIDE SEQUENCE [LARGE SCALE GENOMIC DNA]</scope>
    <source>
        <strain evidence="9 10">DSM 28246</strain>
    </source>
</reference>
<dbReference type="GO" id="GO:0006313">
    <property type="term" value="P:DNA transposition"/>
    <property type="evidence" value="ECO:0007669"/>
    <property type="project" value="InterPro"/>
</dbReference>
<dbReference type="Gene3D" id="3.90.350.10">
    <property type="entry name" value="Transposase Inhibitor Protein From Tn5, Chain A, domain 1"/>
    <property type="match status" value="1"/>
</dbReference>
<name>A0A7X0S0P3_9BACL</name>
<evidence type="ECO:0000259" key="8">
    <source>
        <dbReference type="Pfam" id="PF14294"/>
    </source>
</evidence>
<dbReference type="NCBIfam" id="NF033592">
    <property type="entry name" value="transpos_IS4_1"/>
    <property type="match status" value="1"/>
</dbReference>
<keyword evidence="6" id="KW-0472">Membrane</keyword>
<evidence type="ECO:0000256" key="5">
    <source>
        <dbReference type="SAM" id="MobiDB-lite"/>
    </source>
</evidence>
<evidence type="ECO:0000313" key="10">
    <source>
        <dbReference type="Proteomes" id="UP000547209"/>
    </source>
</evidence>
<keyword evidence="4" id="KW-0233">DNA recombination</keyword>
<feature type="region of interest" description="Disordered" evidence="5">
    <location>
        <begin position="365"/>
        <end position="385"/>
    </location>
</feature>
<dbReference type="InterPro" id="IPR025399">
    <property type="entry name" value="DUF4372"/>
</dbReference>
<dbReference type="GO" id="GO:0003677">
    <property type="term" value="F:DNA binding"/>
    <property type="evidence" value="ECO:0007669"/>
    <property type="project" value="UniProtKB-KW"/>
</dbReference>
<dbReference type="RefSeq" id="WP_185673381.1">
    <property type="nucleotide sequence ID" value="NZ_JACJVP010000078.1"/>
</dbReference>
<proteinExistence type="inferred from homology"/>
<evidence type="ECO:0000259" key="7">
    <source>
        <dbReference type="Pfam" id="PF01609"/>
    </source>
</evidence>
<feature type="non-terminal residue" evidence="9">
    <location>
        <position position="397"/>
    </location>
</feature>
<dbReference type="GO" id="GO:0004803">
    <property type="term" value="F:transposase activity"/>
    <property type="evidence" value="ECO:0007669"/>
    <property type="project" value="InterPro"/>
</dbReference>
<dbReference type="SUPFAM" id="SSF53098">
    <property type="entry name" value="Ribonuclease H-like"/>
    <property type="match status" value="1"/>
</dbReference>
<evidence type="ECO:0000256" key="2">
    <source>
        <dbReference type="ARBA" id="ARBA00022578"/>
    </source>
</evidence>
<keyword evidence="2" id="KW-0815">Transposition</keyword>
<evidence type="ECO:0000256" key="4">
    <source>
        <dbReference type="ARBA" id="ARBA00023172"/>
    </source>
</evidence>
<evidence type="ECO:0000256" key="6">
    <source>
        <dbReference type="SAM" id="Phobius"/>
    </source>
</evidence>
<dbReference type="InterPro" id="IPR047952">
    <property type="entry name" value="Transpos_IS4"/>
</dbReference>
<sequence>MSVSDLCTLRQCLSLLPLTDFSAPLLDYRVRKLSCANLLKIFLSAQLCGWESLARIETEIAAHTELQTEFGCTVSASQLCRRIDDFPSCVLEALFHALIARTKHVADQSGKLAAQQMFVLDSTKLTLPQKMSNWTYVDRNHCAVKVHTRIVVLANGETIPDRITPSIGHVSDHEGADLLVVDPDATYLMDRGYVCYWRMEDWIAHNRKFVMRLNTRLIIHQVLHEDACDPADPLLLRDAIVFLGKGKHLMKAPIRLVEFKDEQGRLYRIGTTRFDLSAREIADLYRQRWRIELFFRWMKQHLKFAKLFAYKPQAVWNHILIAMIAYVLLYLVRLMKQIPQTLWQTLRLLRVYAFRSWDDFVKAASKRPTGQTRGRQKRERPPPPYIAESCDVAIVSR</sequence>
<accession>A0A7X0S0P3</accession>
<keyword evidence="6" id="KW-0812">Transmembrane</keyword>
<feature type="transmembrane region" description="Helical" evidence="6">
    <location>
        <begin position="315"/>
        <end position="332"/>
    </location>
</feature>
<evidence type="ECO:0000256" key="3">
    <source>
        <dbReference type="ARBA" id="ARBA00023125"/>
    </source>
</evidence>
<dbReference type="PANTHER" id="PTHR33258">
    <property type="entry name" value="TRANSPOSASE INSL FOR INSERTION SEQUENCE ELEMENT IS186A-RELATED"/>
    <property type="match status" value="1"/>
</dbReference>
<dbReference type="Pfam" id="PF01609">
    <property type="entry name" value="DDE_Tnp_1"/>
    <property type="match status" value="1"/>
</dbReference>
<keyword evidence="6" id="KW-1133">Transmembrane helix</keyword>
<dbReference type="InterPro" id="IPR002559">
    <property type="entry name" value="Transposase_11"/>
</dbReference>
<comment type="caution">
    <text evidence="9">The sequence shown here is derived from an EMBL/GenBank/DDBJ whole genome shotgun (WGS) entry which is preliminary data.</text>
</comment>
<dbReference type="InterPro" id="IPR012337">
    <property type="entry name" value="RNaseH-like_sf"/>
</dbReference>